<dbReference type="AlphaFoldDB" id="A0A8K0TNA8"/>
<evidence type="ECO:0000256" key="1">
    <source>
        <dbReference type="SAM" id="SignalP"/>
    </source>
</evidence>
<dbReference type="Proteomes" id="UP000813385">
    <property type="component" value="Unassembled WGS sequence"/>
</dbReference>
<gene>
    <name evidence="2" type="ORF">B0T11DRAFT_276848</name>
</gene>
<organism evidence="2 3">
    <name type="scientific">Plectosphaerella cucumerina</name>
    <dbReference type="NCBI Taxonomy" id="40658"/>
    <lineage>
        <taxon>Eukaryota</taxon>
        <taxon>Fungi</taxon>
        <taxon>Dikarya</taxon>
        <taxon>Ascomycota</taxon>
        <taxon>Pezizomycotina</taxon>
        <taxon>Sordariomycetes</taxon>
        <taxon>Hypocreomycetidae</taxon>
        <taxon>Glomerellales</taxon>
        <taxon>Plectosphaerellaceae</taxon>
        <taxon>Plectosphaerella</taxon>
    </lineage>
</organism>
<protein>
    <recommendedName>
        <fullName evidence="4">Secreted protein</fullName>
    </recommendedName>
</protein>
<keyword evidence="1" id="KW-0732">Signal</keyword>
<proteinExistence type="predicted"/>
<evidence type="ECO:0008006" key="4">
    <source>
        <dbReference type="Google" id="ProtNLM"/>
    </source>
</evidence>
<evidence type="ECO:0000313" key="3">
    <source>
        <dbReference type="Proteomes" id="UP000813385"/>
    </source>
</evidence>
<keyword evidence="3" id="KW-1185">Reference proteome</keyword>
<sequence>MLVCKLKWAGWLLLLPHDSGCHDMLAVGEPGRSQCCWRGGACGGILGRLSLVASHGGEVGLGFGRGRLLCARIKADGNGEGQEAGSHSVVHVVWPT</sequence>
<dbReference type="EMBL" id="JAGPXD010000002">
    <property type="protein sequence ID" value="KAH7368335.1"/>
    <property type="molecule type" value="Genomic_DNA"/>
</dbReference>
<accession>A0A8K0TNA8</accession>
<feature type="chain" id="PRO_5035482793" description="Secreted protein" evidence="1">
    <location>
        <begin position="22"/>
        <end position="96"/>
    </location>
</feature>
<evidence type="ECO:0000313" key="2">
    <source>
        <dbReference type="EMBL" id="KAH7368335.1"/>
    </source>
</evidence>
<feature type="signal peptide" evidence="1">
    <location>
        <begin position="1"/>
        <end position="21"/>
    </location>
</feature>
<comment type="caution">
    <text evidence="2">The sequence shown here is derived from an EMBL/GenBank/DDBJ whole genome shotgun (WGS) entry which is preliminary data.</text>
</comment>
<name>A0A8K0TNA8_9PEZI</name>
<reference evidence="2" key="1">
    <citation type="journal article" date="2021" name="Nat. Commun.">
        <title>Genetic determinants of endophytism in the Arabidopsis root mycobiome.</title>
        <authorList>
            <person name="Mesny F."/>
            <person name="Miyauchi S."/>
            <person name="Thiergart T."/>
            <person name="Pickel B."/>
            <person name="Atanasova L."/>
            <person name="Karlsson M."/>
            <person name="Huettel B."/>
            <person name="Barry K.W."/>
            <person name="Haridas S."/>
            <person name="Chen C."/>
            <person name="Bauer D."/>
            <person name="Andreopoulos W."/>
            <person name="Pangilinan J."/>
            <person name="LaButti K."/>
            <person name="Riley R."/>
            <person name="Lipzen A."/>
            <person name="Clum A."/>
            <person name="Drula E."/>
            <person name="Henrissat B."/>
            <person name="Kohler A."/>
            <person name="Grigoriev I.V."/>
            <person name="Martin F.M."/>
            <person name="Hacquard S."/>
        </authorList>
    </citation>
    <scope>NUCLEOTIDE SEQUENCE</scope>
    <source>
        <strain evidence="2">MPI-CAGE-AT-0016</strain>
    </source>
</reference>